<feature type="compositionally biased region" description="Polar residues" evidence="1">
    <location>
        <begin position="1"/>
        <end position="15"/>
    </location>
</feature>
<evidence type="ECO:0000313" key="3">
    <source>
        <dbReference type="Proteomes" id="UP000029120"/>
    </source>
</evidence>
<keyword evidence="3" id="KW-1185">Reference proteome</keyword>
<evidence type="ECO:0000256" key="1">
    <source>
        <dbReference type="SAM" id="MobiDB-lite"/>
    </source>
</evidence>
<name>A0A087G6W5_ARAAL</name>
<dbReference type="EMBL" id="CM002876">
    <property type="protein sequence ID" value="KFK25617.1"/>
    <property type="molecule type" value="Genomic_DNA"/>
</dbReference>
<accession>A0A087G6W5</accession>
<dbReference type="Gramene" id="KFK25617">
    <property type="protein sequence ID" value="KFK25617"/>
    <property type="gene ID" value="AALP_AA8G137900"/>
</dbReference>
<protein>
    <submittedName>
        <fullName evidence="2">Uncharacterized protein</fullName>
    </submittedName>
</protein>
<feature type="region of interest" description="Disordered" evidence="1">
    <location>
        <begin position="1"/>
        <end position="55"/>
    </location>
</feature>
<gene>
    <name evidence="2" type="ordered locus">AALP_Aa8g137900</name>
</gene>
<sequence>MWISSGSETWISSPLTKPKISSPVTQPFSDRFDRRPPKLPEPPNPPDPSSTPPPLFAIPSSVVCNSLLLAEI</sequence>
<dbReference type="AlphaFoldDB" id="A0A087G6W5"/>
<feature type="compositionally biased region" description="Pro residues" evidence="1">
    <location>
        <begin position="39"/>
        <end position="55"/>
    </location>
</feature>
<organism evidence="2 3">
    <name type="scientific">Arabis alpina</name>
    <name type="common">Alpine rock-cress</name>
    <dbReference type="NCBI Taxonomy" id="50452"/>
    <lineage>
        <taxon>Eukaryota</taxon>
        <taxon>Viridiplantae</taxon>
        <taxon>Streptophyta</taxon>
        <taxon>Embryophyta</taxon>
        <taxon>Tracheophyta</taxon>
        <taxon>Spermatophyta</taxon>
        <taxon>Magnoliopsida</taxon>
        <taxon>eudicotyledons</taxon>
        <taxon>Gunneridae</taxon>
        <taxon>Pentapetalae</taxon>
        <taxon>rosids</taxon>
        <taxon>malvids</taxon>
        <taxon>Brassicales</taxon>
        <taxon>Brassicaceae</taxon>
        <taxon>Arabideae</taxon>
        <taxon>Arabis</taxon>
    </lineage>
</organism>
<proteinExistence type="predicted"/>
<evidence type="ECO:0000313" key="2">
    <source>
        <dbReference type="EMBL" id="KFK25617.1"/>
    </source>
</evidence>
<dbReference type="Proteomes" id="UP000029120">
    <property type="component" value="Chromosome 8"/>
</dbReference>
<reference evidence="3" key="1">
    <citation type="journal article" date="2015" name="Nat. Plants">
        <title>Genome expansion of Arabis alpina linked with retrotransposition and reduced symmetric DNA methylation.</title>
        <authorList>
            <person name="Willing E.M."/>
            <person name="Rawat V."/>
            <person name="Mandakova T."/>
            <person name="Maumus F."/>
            <person name="James G.V."/>
            <person name="Nordstroem K.J."/>
            <person name="Becker C."/>
            <person name="Warthmann N."/>
            <person name="Chica C."/>
            <person name="Szarzynska B."/>
            <person name="Zytnicki M."/>
            <person name="Albani M.C."/>
            <person name="Kiefer C."/>
            <person name="Bergonzi S."/>
            <person name="Castaings L."/>
            <person name="Mateos J.L."/>
            <person name="Berns M.C."/>
            <person name="Bujdoso N."/>
            <person name="Piofczyk T."/>
            <person name="de Lorenzo L."/>
            <person name="Barrero-Sicilia C."/>
            <person name="Mateos I."/>
            <person name="Piednoel M."/>
            <person name="Hagmann J."/>
            <person name="Chen-Min-Tao R."/>
            <person name="Iglesias-Fernandez R."/>
            <person name="Schuster S.C."/>
            <person name="Alonso-Blanco C."/>
            <person name="Roudier F."/>
            <person name="Carbonero P."/>
            <person name="Paz-Ares J."/>
            <person name="Davis S.J."/>
            <person name="Pecinka A."/>
            <person name="Quesneville H."/>
            <person name="Colot V."/>
            <person name="Lysak M.A."/>
            <person name="Weigel D."/>
            <person name="Coupland G."/>
            <person name="Schneeberger K."/>
        </authorList>
    </citation>
    <scope>NUCLEOTIDE SEQUENCE [LARGE SCALE GENOMIC DNA]</scope>
    <source>
        <strain evidence="3">cv. Pajares</strain>
    </source>
</reference>